<dbReference type="CDD" id="cd06173">
    <property type="entry name" value="MFS_MefA_like"/>
    <property type="match status" value="1"/>
</dbReference>
<accession>A0A0F7KGZ4</accession>
<evidence type="ECO:0000256" key="1">
    <source>
        <dbReference type="ARBA" id="ARBA00004651"/>
    </source>
</evidence>
<gene>
    <name evidence="9" type="ORF">AAW31_18035</name>
</gene>
<protein>
    <submittedName>
        <fullName evidence="9">MFS transporter</fullName>
    </submittedName>
</protein>
<dbReference type="GO" id="GO:0005886">
    <property type="term" value="C:plasma membrane"/>
    <property type="evidence" value="ECO:0007669"/>
    <property type="project" value="UniProtKB-SubCell"/>
</dbReference>
<feature type="transmembrane region" description="Helical" evidence="7">
    <location>
        <begin position="349"/>
        <end position="370"/>
    </location>
</feature>
<reference evidence="9 10" key="2">
    <citation type="journal article" date="2016" name="Genome Announc.">
        <title>Genome Sequence of Nitrosomonas communis Strain Nm2, a Mesophilic Ammonia-Oxidizing Bacterium Isolated from Mediterranean Soil.</title>
        <authorList>
            <person name="Kozlowski J.A."/>
            <person name="Kits K.D."/>
            <person name="Stein L.Y."/>
        </authorList>
    </citation>
    <scope>NUCLEOTIDE SEQUENCE [LARGE SCALE GENOMIC DNA]</scope>
    <source>
        <strain evidence="9 10">Nm2</strain>
    </source>
</reference>
<dbReference type="InterPro" id="IPR020846">
    <property type="entry name" value="MFS_dom"/>
</dbReference>
<feature type="transmembrane region" description="Helical" evidence="7">
    <location>
        <begin position="49"/>
        <end position="71"/>
    </location>
</feature>
<dbReference type="Proteomes" id="UP000034156">
    <property type="component" value="Chromosome"/>
</dbReference>
<evidence type="ECO:0000256" key="3">
    <source>
        <dbReference type="ARBA" id="ARBA00022475"/>
    </source>
</evidence>
<comment type="subcellular location">
    <subcellularLocation>
        <location evidence="1">Cell membrane</location>
        <topology evidence="1">Multi-pass membrane protein</topology>
    </subcellularLocation>
</comment>
<feature type="transmembrane region" description="Helical" evidence="7">
    <location>
        <begin position="262"/>
        <end position="281"/>
    </location>
</feature>
<dbReference type="AlphaFoldDB" id="A0A0F7KGZ4"/>
<evidence type="ECO:0000313" key="10">
    <source>
        <dbReference type="Proteomes" id="UP000034156"/>
    </source>
</evidence>
<dbReference type="PANTHER" id="PTHR23513">
    <property type="entry name" value="INTEGRAL MEMBRANE EFFLUX PROTEIN-RELATED"/>
    <property type="match status" value="1"/>
</dbReference>
<reference evidence="10" key="1">
    <citation type="submission" date="2015-05" db="EMBL/GenBank/DDBJ databases">
        <title>Draft genome of Nitrosomonas communis strain Nm2.</title>
        <authorList>
            <person name="Kozlowski J.A."/>
            <person name="Kits K.D."/>
            <person name="Stein L.Y."/>
        </authorList>
    </citation>
    <scope>NUCLEOTIDE SEQUENCE [LARGE SCALE GENOMIC DNA]</scope>
    <source>
        <strain evidence="10">Nm2</strain>
    </source>
</reference>
<proteinExistence type="predicted"/>
<evidence type="ECO:0000256" key="2">
    <source>
        <dbReference type="ARBA" id="ARBA00022448"/>
    </source>
</evidence>
<evidence type="ECO:0000256" key="4">
    <source>
        <dbReference type="ARBA" id="ARBA00022692"/>
    </source>
</evidence>
<dbReference type="PATRIC" id="fig|44574.3.peg.4334"/>
<sequence length="542" mass="58160">MPGGMSGSAFSPFKHRVFTVLWTATLISNIGTWMFNVTSGWVMTELSPSPLMVSMVQAATALPIFLFALPAGALGDLFDRRRLLLWTQMLLAAVLFLFAGLLSRDGVNAWILLLFTFLTGMGTAFAAPAWQAIIPRLVPRNILGFAIILNGVSVNIARAIGPALGGLILAVAGAVATVLLDAISYLAVVAALVWWRTATTQADTLPRERLSGAMRAGVRFALHSTPLRHTLFRAFAFFICAAAYWALLPLVAKEILQGDPSLYGILLTALGVGAVVGALLLPVIKQHMSADKILMLATAGAALCSLMFAYGEHTGMGIAAGLIGGISWLSAVASLNFSTQVALPDWVRARGLAIFQMVLFGAMTVGSLGWGQLAGVIGLPLALAASGLLALLLIPVTVRFKLNLGEHHDYTPSGHWGEPAVSMFVSHDHGPVLVTLEYRIADADCDAFYSLMQELGVIRRRDGAIQWGFFEDVEDHGRFIEIFIVESWLAHLRQHARVSAADKILQDKIVALHRGATPPRVTHAVTPPVGNHLQAIPKTHHD</sequence>
<feature type="transmembrane region" description="Helical" evidence="7">
    <location>
        <begin position="20"/>
        <end position="43"/>
    </location>
</feature>
<name>A0A0F7KGZ4_9PROT</name>
<feature type="transmembrane region" description="Helical" evidence="7">
    <location>
        <begin position="231"/>
        <end position="250"/>
    </location>
</feature>
<feature type="transmembrane region" description="Helical" evidence="7">
    <location>
        <begin position="316"/>
        <end position="337"/>
    </location>
</feature>
<dbReference type="SUPFAM" id="SSF103473">
    <property type="entry name" value="MFS general substrate transporter"/>
    <property type="match status" value="1"/>
</dbReference>
<feature type="transmembrane region" description="Helical" evidence="7">
    <location>
        <begin position="142"/>
        <end position="161"/>
    </location>
</feature>
<feature type="domain" description="Major facilitator superfamily (MFS) profile" evidence="8">
    <location>
        <begin position="17"/>
        <end position="402"/>
    </location>
</feature>
<feature type="transmembrane region" description="Helical" evidence="7">
    <location>
        <begin position="83"/>
        <end position="103"/>
    </location>
</feature>
<dbReference type="InterPro" id="IPR010290">
    <property type="entry name" value="TM_effector"/>
</dbReference>
<dbReference type="EMBL" id="CP011451">
    <property type="protein sequence ID" value="AKH39750.1"/>
    <property type="molecule type" value="Genomic_DNA"/>
</dbReference>
<keyword evidence="6 7" id="KW-0472">Membrane</keyword>
<dbReference type="Pfam" id="PF05977">
    <property type="entry name" value="MFS_3"/>
    <property type="match status" value="1"/>
</dbReference>
<evidence type="ECO:0000313" key="9">
    <source>
        <dbReference type="EMBL" id="AKH39750.1"/>
    </source>
</evidence>
<dbReference type="Gene3D" id="1.20.1250.20">
    <property type="entry name" value="MFS general substrate transporter like domains"/>
    <property type="match status" value="1"/>
</dbReference>
<keyword evidence="2" id="KW-0813">Transport</keyword>
<keyword evidence="5 7" id="KW-1133">Transmembrane helix</keyword>
<feature type="transmembrane region" description="Helical" evidence="7">
    <location>
        <begin position="293"/>
        <end position="310"/>
    </location>
</feature>
<feature type="transmembrane region" description="Helical" evidence="7">
    <location>
        <begin position="376"/>
        <end position="398"/>
    </location>
</feature>
<feature type="transmembrane region" description="Helical" evidence="7">
    <location>
        <begin position="167"/>
        <end position="195"/>
    </location>
</feature>
<evidence type="ECO:0000256" key="5">
    <source>
        <dbReference type="ARBA" id="ARBA00022989"/>
    </source>
</evidence>
<organism evidence="9 10">
    <name type="scientific">Nitrosomonas communis</name>
    <dbReference type="NCBI Taxonomy" id="44574"/>
    <lineage>
        <taxon>Bacteria</taxon>
        <taxon>Pseudomonadati</taxon>
        <taxon>Pseudomonadota</taxon>
        <taxon>Betaproteobacteria</taxon>
        <taxon>Nitrosomonadales</taxon>
        <taxon>Nitrosomonadaceae</taxon>
        <taxon>Nitrosomonas</taxon>
    </lineage>
</organism>
<evidence type="ECO:0000256" key="7">
    <source>
        <dbReference type="SAM" id="Phobius"/>
    </source>
</evidence>
<feature type="transmembrane region" description="Helical" evidence="7">
    <location>
        <begin position="109"/>
        <end position="130"/>
    </location>
</feature>
<dbReference type="GO" id="GO:0022857">
    <property type="term" value="F:transmembrane transporter activity"/>
    <property type="evidence" value="ECO:0007669"/>
    <property type="project" value="InterPro"/>
</dbReference>
<evidence type="ECO:0000256" key="6">
    <source>
        <dbReference type="ARBA" id="ARBA00023136"/>
    </source>
</evidence>
<evidence type="ECO:0000259" key="8">
    <source>
        <dbReference type="PROSITE" id="PS50850"/>
    </source>
</evidence>
<dbReference type="InterPro" id="IPR036259">
    <property type="entry name" value="MFS_trans_sf"/>
</dbReference>
<dbReference type="OrthoDB" id="9775268at2"/>
<dbReference type="KEGG" id="nco:AAW31_18035"/>
<dbReference type="PROSITE" id="PS50850">
    <property type="entry name" value="MFS"/>
    <property type="match status" value="1"/>
</dbReference>
<dbReference type="PANTHER" id="PTHR23513:SF11">
    <property type="entry name" value="STAPHYLOFERRIN A TRANSPORTER"/>
    <property type="match status" value="1"/>
</dbReference>
<keyword evidence="10" id="KW-1185">Reference proteome</keyword>
<keyword evidence="4 7" id="KW-0812">Transmembrane</keyword>
<keyword evidence="3" id="KW-1003">Cell membrane</keyword>